<dbReference type="RefSeq" id="WP_203001901.1">
    <property type="nucleotide sequence ID" value="NZ_JADWYU010000247.1"/>
</dbReference>
<name>A0A937UQN5_9ACTN</name>
<comment type="caution">
    <text evidence="1">The sequence shown here is derived from an EMBL/GenBank/DDBJ whole genome shotgun (WGS) entry which is preliminary data.</text>
</comment>
<organism evidence="1 2">
    <name type="scientific">Frankia nepalensis</name>
    <dbReference type="NCBI Taxonomy" id="1836974"/>
    <lineage>
        <taxon>Bacteria</taxon>
        <taxon>Bacillati</taxon>
        <taxon>Actinomycetota</taxon>
        <taxon>Actinomycetes</taxon>
        <taxon>Frankiales</taxon>
        <taxon>Frankiaceae</taxon>
        <taxon>Frankia</taxon>
    </lineage>
</organism>
<gene>
    <name evidence="1" type="ORF">I7412_25330</name>
</gene>
<protein>
    <submittedName>
        <fullName evidence="1">Uncharacterized protein</fullName>
    </submittedName>
</protein>
<reference evidence="1" key="1">
    <citation type="submission" date="2020-12" db="EMBL/GenBank/DDBJ databases">
        <title>Genomic characterization of non-nitrogen-fixing Frankia strains.</title>
        <authorList>
            <person name="Carlos-Shanley C."/>
            <person name="Guerra T."/>
            <person name="Hahn D."/>
        </authorList>
    </citation>
    <scope>NUCLEOTIDE SEQUENCE</scope>
    <source>
        <strain evidence="1">CN6</strain>
    </source>
</reference>
<accession>A0A937UQN5</accession>
<dbReference type="AlphaFoldDB" id="A0A937UQN5"/>
<dbReference type="Proteomes" id="UP000604475">
    <property type="component" value="Unassembled WGS sequence"/>
</dbReference>
<evidence type="ECO:0000313" key="2">
    <source>
        <dbReference type="Proteomes" id="UP000604475"/>
    </source>
</evidence>
<evidence type="ECO:0000313" key="1">
    <source>
        <dbReference type="EMBL" id="MBL7630422.1"/>
    </source>
</evidence>
<dbReference type="EMBL" id="JAEACQ010000249">
    <property type="protein sequence ID" value="MBL7630422.1"/>
    <property type="molecule type" value="Genomic_DNA"/>
</dbReference>
<sequence length="323" mass="35350">MPRAAGMNLHLLGLIPDLGGASFIDRLADNAACVAALVKPGRSQDDASTRLRSCPLRQDDAAAYRAIERFVVAVPRLSDRAWLRTLADPRHRALTFERWPLNPSTDSDLLSLYVDPFAVNGIIPASTGLRDSRDGTLPSCSAKGGFIKVTWTTEPGRPKEVAKWNVEILPSEDYYGPETDFDVDLPHKSPKGTLRACKLTINLDSEDVERAPKTVVVRIQALDRNGQVLRLADGELAQATSQEFLLDATPPSESTTVRRESASSLPIARLRAVLAGAEAETESSEGWQESDLAYLQLRFSRSHASRLALSIPLRELEARNPST</sequence>
<keyword evidence="2" id="KW-1185">Reference proteome</keyword>
<proteinExistence type="predicted"/>